<dbReference type="PANTHER" id="PTHR23137">
    <property type="entry name" value="VESICLE TRANSPORT PROTEIN-RELATED"/>
    <property type="match status" value="1"/>
</dbReference>
<dbReference type="RefSeq" id="XP_067076279.1">
    <property type="nucleotide sequence ID" value="XM_067220178.1"/>
</dbReference>
<feature type="transmembrane region" description="Helical" evidence="8">
    <location>
        <begin position="70"/>
        <end position="92"/>
    </location>
</feature>
<evidence type="ECO:0000256" key="6">
    <source>
        <dbReference type="ARBA" id="ARBA00023136"/>
    </source>
</evidence>
<keyword evidence="2 8" id="KW-0813">Transport</keyword>
<proteinExistence type="inferred from homology"/>
<comment type="caution">
    <text evidence="9">The sequence shown here is derived from an EMBL/GenBank/DDBJ whole genome shotgun (WGS) entry which is preliminary data.</text>
</comment>
<protein>
    <recommendedName>
        <fullName evidence="8">Vesicle transport protein</fullName>
    </recommendedName>
</protein>
<keyword evidence="6 8" id="KW-0472">Membrane</keyword>
<comment type="function">
    <text evidence="8">May be involved in fusion of retrograde transport vesicles derived from an endocytic compartment with the Golgi complex.</text>
</comment>
<evidence type="ECO:0000256" key="7">
    <source>
        <dbReference type="ARBA" id="ARBA00025800"/>
    </source>
</evidence>
<dbReference type="GeneID" id="92379233"/>
<dbReference type="GO" id="GO:0015031">
    <property type="term" value="P:protein transport"/>
    <property type="evidence" value="ECO:0007669"/>
    <property type="project" value="UniProtKB-KW"/>
</dbReference>
<feature type="transmembrane region" description="Helical" evidence="8">
    <location>
        <begin position="43"/>
        <end position="64"/>
    </location>
</feature>
<dbReference type="GO" id="GO:0012505">
    <property type="term" value="C:endomembrane system"/>
    <property type="evidence" value="ECO:0007669"/>
    <property type="project" value="UniProtKB-ARBA"/>
</dbReference>
<dbReference type="PANTHER" id="PTHR23137:SF6">
    <property type="entry name" value="VESICLE TRANSPORT PROTEIN"/>
    <property type="match status" value="1"/>
</dbReference>
<reference evidence="9" key="1">
    <citation type="submission" date="2016-09" db="EMBL/GenBank/DDBJ databases">
        <authorList>
            <person name="Hebert L."/>
            <person name="Moumen B."/>
        </authorList>
    </citation>
    <scope>NUCLEOTIDE SEQUENCE [LARGE SCALE GENOMIC DNA]</scope>
    <source>
        <strain evidence="9">OVI</strain>
    </source>
</reference>
<dbReference type="Pfam" id="PF04178">
    <property type="entry name" value="Got1"/>
    <property type="match status" value="1"/>
</dbReference>
<gene>
    <name evidence="9" type="ORF">TEOVI_000529300</name>
</gene>
<dbReference type="InterPro" id="IPR007305">
    <property type="entry name" value="Vesicle_transpt_Got1/SFT2"/>
</dbReference>
<evidence type="ECO:0000256" key="8">
    <source>
        <dbReference type="RuleBase" id="RU363111"/>
    </source>
</evidence>
<dbReference type="VEuPathDB" id="TriTrypDB:TEOVI_000529300"/>
<evidence type="ECO:0000313" key="9">
    <source>
        <dbReference type="EMBL" id="SCU64531.1"/>
    </source>
</evidence>
<feature type="transmembrane region" description="Helical" evidence="8">
    <location>
        <begin position="132"/>
        <end position="153"/>
    </location>
</feature>
<dbReference type="GO" id="GO:0016020">
    <property type="term" value="C:membrane"/>
    <property type="evidence" value="ECO:0007669"/>
    <property type="project" value="UniProtKB-SubCell"/>
</dbReference>
<keyword evidence="5 8" id="KW-1133">Transmembrane helix</keyword>
<dbReference type="EMBL" id="CZPT02000081">
    <property type="protein sequence ID" value="SCU64531.1"/>
    <property type="molecule type" value="Genomic_DNA"/>
</dbReference>
<evidence type="ECO:0000313" key="10">
    <source>
        <dbReference type="Proteomes" id="UP000195570"/>
    </source>
</evidence>
<organism evidence="9 10">
    <name type="scientific">Trypanosoma equiperdum</name>
    <dbReference type="NCBI Taxonomy" id="5694"/>
    <lineage>
        <taxon>Eukaryota</taxon>
        <taxon>Discoba</taxon>
        <taxon>Euglenozoa</taxon>
        <taxon>Kinetoplastea</taxon>
        <taxon>Metakinetoplastina</taxon>
        <taxon>Trypanosomatida</taxon>
        <taxon>Trypanosomatidae</taxon>
        <taxon>Trypanosoma</taxon>
    </lineage>
</organism>
<keyword evidence="3 8" id="KW-0812">Transmembrane</keyword>
<name>A0A1G4HYZ8_TRYEQ</name>
<evidence type="ECO:0000256" key="1">
    <source>
        <dbReference type="ARBA" id="ARBA00004141"/>
    </source>
</evidence>
<dbReference type="Proteomes" id="UP000195570">
    <property type="component" value="Unassembled WGS sequence"/>
</dbReference>
<dbReference type="GO" id="GO:0005737">
    <property type="term" value="C:cytoplasm"/>
    <property type="evidence" value="ECO:0007669"/>
    <property type="project" value="UniProtKB-ARBA"/>
</dbReference>
<accession>A0A1G4HYZ8</accession>
<dbReference type="InterPro" id="IPR011691">
    <property type="entry name" value="Vesicle_transpt_SFT2"/>
</dbReference>
<keyword evidence="4 8" id="KW-0653">Protein transport</keyword>
<evidence type="ECO:0000256" key="3">
    <source>
        <dbReference type="ARBA" id="ARBA00022692"/>
    </source>
</evidence>
<keyword evidence="10" id="KW-1185">Reference proteome</keyword>
<evidence type="ECO:0000256" key="2">
    <source>
        <dbReference type="ARBA" id="ARBA00022448"/>
    </source>
</evidence>
<evidence type="ECO:0000256" key="4">
    <source>
        <dbReference type="ARBA" id="ARBA00022927"/>
    </source>
</evidence>
<comment type="similarity">
    <text evidence="7 8">Belongs to the SFT2 family.</text>
</comment>
<sequence>MSAFVDVVKNAVPTAAAVGSNGSIIEEDETQPICPSLSWKQRLIGCGVCMGIGSLLSLLSFGAILRSDVATFAVVYTLGNVASIGGTLFLAGPKTQVQRMFSEGRWVATTVFVIAMGLTLLAALLLSSALLVLLLCLVQFGAMAWYMMSYIPFARTAVKGCLRGVV</sequence>
<evidence type="ECO:0000256" key="5">
    <source>
        <dbReference type="ARBA" id="ARBA00022989"/>
    </source>
</evidence>
<dbReference type="GO" id="GO:0016192">
    <property type="term" value="P:vesicle-mediated transport"/>
    <property type="evidence" value="ECO:0007669"/>
    <property type="project" value="InterPro"/>
</dbReference>
<dbReference type="AlphaFoldDB" id="A0A1G4HYZ8"/>
<comment type="subcellular location">
    <subcellularLocation>
        <location evidence="1 8">Membrane</location>
        <topology evidence="1 8">Multi-pass membrane protein</topology>
    </subcellularLocation>
</comment>
<feature type="transmembrane region" description="Helical" evidence="8">
    <location>
        <begin position="104"/>
        <end position="126"/>
    </location>
</feature>